<keyword evidence="4" id="KW-1185">Reference proteome</keyword>
<protein>
    <submittedName>
        <fullName evidence="3">GNAT family N-acetyltransferase</fullName>
    </submittedName>
</protein>
<name>A0ABW7MNC2_9FLAO</name>
<evidence type="ECO:0000259" key="2">
    <source>
        <dbReference type="PROSITE" id="PS51186"/>
    </source>
</evidence>
<dbReference type="Proteomes" id="UP001610104">
    <property type="component" value="Unassembled WGS sequence"/>
</dbReference>
<dbReference type="RefSeq" id="WP_395437552.1">
    <property type="nucleotide sequence ID" value="NZ_JBAWKC010000001.1"/>
</dbReference>
<dbReference type="InterPro" id="IPR016181">
    <property type="entry name" value="Acyl_CoA_acyltransferase"/>
</dbReference>
<evidence type="ECO:0000256" key="1">
    <source>
        <dbReference type="ARBA" id="ARBA00022679"/>
    </source>
</evidence>
<dbReference type="SUPFAM" id="SSF55729">
    <property type="entry name" value="Acyl-CoA N-acyltransferases (Nat)"/>
    <property type="match status" value="1"/>
</dbReference>
<accession>A0ABW7MNC2</accession>
<dbReference type="Pfam" id="PF00583">
    <property type="entry name" value="Acetyltransf_1"/>
    <property type="match status" value="1"/>
</dbReference>
<sequence length="150" mass="17427">MIKLVRTNSENIDFINLVKDLDAFLKITDGDEHEFYNQYNHIDVIKHTVVAYLNDQPVGCGALKPFDTDNIEIKRMFTRTEARGNGIATKILQELEAWARELNYKSCILETGIRQMEAIALYKKNKFQLMSNYGQYRNVVNSLCFKKNLL</sequence>
<dbReference type="EMBL" id="JBAWKC010000001">
    <property type="protein sequence ID" value="MFH6768316.1"/>
    <property type="molecule type" value="Genomic_DNA"/>
</dbReference>
<dbReference type="Gene3D" id="3.40.630.30">
    <property type="match status" value="1"/>
</dbReference>
<gene>
    <name evidence="3" type="ORF">V8G56_06180</name>
</gene>
<dbReference type="PROSITE" id="PS51186">
    <property type="entry name" value="GNAT"/>
    <property type="match status" value="1"/>
</dbReference>
<dbReference type="PANTHER" id="PTHR13947">
    <property type="entry name" value="GNAT FAMILY N-ACETYLTRANSFERASE"/>
    <property type="match status" value="1"/>
</dbReference>
<proteinExistence type="predicted"/>
<keyword evidence="1" id="KW-0808">Transferase</keyword>
<dbReference type="PANTHER" id="PTHR13947:SF37">
    <property type="entry name" value="LD18367P"/>
    <property type="match status" value="1"/>
</dbReference>
<organism evidence="3 4">
    <name type="scientific">Gaetbulibacter aquiaggeris</name>
    <dbReference type="NCBI Taxonomy" id="1735373"/>
    <lineage>
        <taxon>Bacteria</taxon>
        <taxon>Pseudomonadati</taxon>
        <taxon>Bacteroidota</taxon>
        <taxon>Flavobacteriia</taxon>
        <taxon>Flavobacteriales</taxon>
        <taxon>Flavobacteriaceae</taxon>
        <taxon>Gaetbulibacter</taxon>
    </lineage>
</organism>
<dbReference type="InterPro" id="IPR000182">
    <property type="entry name" value="GNAT_dom"/>
</dbReference>
<reference evidence="3 4" key="1">
    <citation type="submission" date="2024-02" db="EMBL/GenBank/DDBJ databases">
        <title>A Gaetbulibacter species isolated from tidal flats and genomic insights of their niches.</title>
        <authorList>
            <person name="Ye Y."/>
        </authorList>
    </citation>
    <scope>NUCLEOTIDE SEQUENCE [LARGE SCALE GENOMIC DNA]</scope>
    <source>
        <strain evidence="3 4">KEM-8</strain>
    </source>
</reference>
<dbReference type="CDD" id="cd04301">
    <property type="entry name" value="NAT_SF"/>
    <property type="match status" value="1"/>
</dbReference>
<dbReference type="InterPro" id="IPR050769">
    <property type="entry name" value="NAT_camello-type"/>
</dbReference>
<comment type="caution">
    <text evidence="3">The sequence shown here is derived from an EMBL/GenBank/DDBJ whole genome shotgun (WGS) entry which is preliminary data.</text>
</comment>
<evidence type="ECO:0000313" key="4">
    <source>
        <dbReference type="Proteomes" id="UP001610104"/>
    </source>
</evidence>
<evidence type="ECO:0000313" key="3">
    <source>
        <dbReference type="EMBL" id="MFH6768316.1"/>
    </source>
</evidence>
<feature type="domain" description="N-acetyltransferase" evidence="2">
    <location>
        <begin position="1"/>
        <end position="150"/>
    </location>
</feature>